<evidence type="ECO:0000313" key="1">
    <source>
        <dbReference type="EMBL" id="ABT16507.1"/>
    </source>
</evidence>
<dbReference type="OrthoDB" id="41114at10239"/>
<keyword evidence="2" id="KW-1185">Reference proteome</keyword>
<evidence type="ECO:0000313" key="2">
    <source>
        <dbReference type="Proteomes" id="UP000202420"/>
    </source>
</evidence>
<reference evidence="1 2" key="1">
    <citation type="submission" date="2006-09" db="EMBL/GenBank/DDBJ databases">
        <title>Sequence and annotation of the 288-kb ATCV-1 virus that infects an endosymbiotic Chlorella strain of the heliozoon Acanthocystis turfacea.</title>
        <authorList>
            <person name="Fitzgerald L.A."/>
            <person name="Graves M.V."/>
            <person name="Li X."/>
            <person name="Pfitzner A.J.P."/>
            <person name="Hartigan J."/>
            <person name="Van Etten J.L."/>
        </authorList>
    </citation>
    <scope>NUCLEOTIDE SEQUENCE [LARGE SCALE GENOMIC DNA]</scope>
    <source>
        <strain evidence="1 2">ATCV-1</strain>
    </source>
</reference>
<accession>A7K8Y3</accession>
<dbReference type="RefSeq" id="YP_001426854.1">
    <property type="nucleotide sequence ID" value="NC_008724.1"/>
</dbReference>
<sequence>MAQWALAIRRKGQPSHLRTAAIQQTRTRSGKMDYRTTSYFHSKIHRCSQRAQLLWSLSGKRNPYSRVFC</sequence>
<dbReference type="EMBL" id="EF101928">
    <property type="protein sequence ID" value="ABT16507.1"/>
    <property type="molecule type" value="Genomic_DNA"/>
</dbReference>
<proteinExistence type="predicted"/>
<dbReference type="Proteomes" id="UP000202420">
    <property type="component" value="Segment"/>
</dbReference>
<name>A7K8Y3_9PHYC</name>
<protein>
    <submittedName>
        <fullName evidence="1">Uncharacterized protein z373R</fullName>
    </submittedName>
</protein>
<organism evidence="1 2">
    <name type="scientific">Chlorovirus heliozoae</name>
    <dbReference type="NCBI Taxonomy" id="322019"/>
    <lineage>
        <taxon>Viruses</taxon>
        <taxon>Varidnaviria</taxon>
        <taxon>Bamfordvirae</taxon>
        <taxon>Nucleocytoviricota</taxon>
        <taxon>Megaviricetes</taxon>
        <taxon>Algavirales</taxon>
        <taxon>Phycodnaviridae</taxon>
        <taxon>Chlorovirus</taxon>
    </lineage>
</organism>
<gene>
    <name evidence="1" type="primary">z373R</name>
    <name evidence="1" type="ORF">ATCV1_z373R</name>
</gene>
<dbReference type="KEGG" id="vg:5470951"/>
<dbReference type="GeneID" id="5470951"/>